<evidence type="ECO:0000256" key="1">
    <source>
        <dbReference type="ARBA" id="ARBA00007125"/>
    </source>
</evidence>
<evidence type="ECO:0000259" key="3">
    <source>
        <dbReference type="Pfam" id="PF21447"/>
    </source>
</evidence>
<dbReference type="SUPFAM" id="SSF109604">
    <property type="entry name" value="HD-domain/PDEase-like"/>
    <property type="match status" value="1"/>
</dbReference>
<dbReference type="Gene3D" id="3.30.420.40">
    <property type="match status" value="1"/>
</dbReference>
<dbReference type="Pfam" id="PF02541">
    <property type="entry name" value="Ppx-GppA"/>
    <property type="match status" value="1"/>
</dbReference>
<dbReference type="CDD" id="cd24006">
    <property type="entry name" value="ASKHA_NBD_PPX_GppA"/>
    <property type="match status" value="1"/>
</dbReference>
<dbReference type="PANTHER" id="PTHR30005:SF0">
    <property type="entry name" value="RETROGRADE REGULATION PROTEIN 2"/>
    <property type="match status" value="1"/>
</dbReference>
<dbReference type="InterPro" id="IPR003695">
    <property type="entry name" value="Ppx_GppA_N"/>
</dbReference>
<dbReference type="GO" id="GO:0016462">
    <property type="term" value="F:pyrophosphatase activity"/>
    <property type="evidence" value="ECO:0007669"/>
    <property type="project" value="TreeGrafter"/>
</dbReference>
<dbReference type="AlphaFoldDB" id="A0A2T3FMM4"/>
<dbReference type="SUPFAM" id="SSF53067">
    <property type="entry name" value="Actin-like ATPase domain"/>
    <property type="match status" value="2"/>
</dbReference>
<feature type="domain" description="Ppx/GppA phosphatase C-terminal" evidence="3">
    <location>
        <begin position="323"/>
        <end position="475"/>
    </location>
</feature>
<dbReference type="InterPro" id="IPR003607">
    <property type="entry name" value="HD/PDEase_dom"/>
</dbReference>
<dbReference type="InterPro" id="IPR043129">
    <property type="entry name" value="ATPase_NBD"/>
</dbReference>
<gene>
    <name evidence="4" type="ORF">C7U56_12140</name>
</gene>
<dbReference type="Gene3D" id="1.10.3210.10">
    <property type="entry name" value="Hypothetical protein af1432"/>
    <property type="match status" value="1"/>
</dbReference>
<dbReference type="Pfam" id="PF21447">
    <property type="entry name" value="Ppx-GppA_III"/>
    <property type="match status" value="1"/>
</dbReference>
<dbReference type="RefSeq" id="WP_107001430.1">
    <property type="nucleotide sequence ID" value="NZ_DBFCBK010000015.1"/>
</dbReference>
<organism evidence="4 5">
    <name type="scientific">Clostridium fessum</name>
    <dbReference type="NCBI Taxonomy" id="2126740"/>
    <lineage>
        <taxon>Bacteria</taxon>
        <taxon>Bacillati</taxon>
        <taxon>Bacillota</taxon>
        <taxon>Clostridia</taxon>
        <taxon>Eubacteriales</taxon>
        <taxon>Clostridiaceae</taxon>
        <taxon>Clostridium</taxon>
    </lineage>
</organism>
<accession>A0A2T3FMM4</accession>
<dbReference type="EMBL" id="PYLO01000004">
    <property type="protein sequence ID" value="PST36529.1"/>
    <property type="molecule type" value="Genomic_DNA"/>
</dbReference>
<evidence type="ECO:0000313" key="4">
    <source>
        <dbReference type="EMBL" id="PST36529.1"/>
    </source>
</evidence>
<feature type="domain" description="Ppx/GppA phosphatase N-terminal" evidence="2">
    <location>
        <begin position="30"/>
        <end position="284"/>
    </location>
</feature>
<evidence type="ECO:0000259" key="2">
    <source>
        <dbReference type="Pfam" id="PF02541"/>
    </source>
</evidence>
<evidence type="ECO:0000313" key="5">
    <source>
        <dbReference type="Proteomes" id="UP000241048"/>
    </source>
</evidence>
<proteinExistence type="inferred from homology"/>
<dbReference type="Gene3D" id="3.30.420.150">
    <property type="entry name" value="Exopolyphosphatase. Domain 2"/>
    <property type="match status" value="1"/>
</dbReference>
<keyword evidence="5" id="KW-1185">Reference proteome</keyword>
<dbReference type="Proteomes" id="UP000241048">
    <property type="component" value="Unassembled WGS sequence"/>
</dbReference>
<dbReference type="CDD" id="cd00077">
    <property type="entry name" value="HDc"/>
    <property type="match status" value="1"/>
</dbReference>
<name>A0A2T3FMM4_9CLOT</name>
<comment type="caution">
    <text evidence="4">The sequence shown here is derived from an EMBL/GenBank/DDBJ whole genome shotgun (WGS) entry which is preliminary data.</text>
</comment>
<comment type="similarity">
    <text evidence="1">Belongs to the GppA/Ppx family.</text>
</comment>
<sequence length="521" mass="59382">MTVKTFAAIDVGSFELELGIFEISASAGIREIDHVRHALALGKDTYNDGRLSHEIVEEMCEVLNKFREVMKTYRVSDYRAFASSALREARNSQMVLDRILVRTGLRVRTMNNSELRFKSYKAVAAREEEFQHTVKNGAALMDVGFGSTQISLFDEEVLVSTQNLLLGVLRLSEMSAHWRVDYRKIPAIIDELVENELYTFRKIFLKEHQIETLIATGETMNYMISRGMHEKGGARFTAKEFGVFCEKLIGMSSEEIQERYELPQDYAEVLIPSAILYRKVLDMTGASYIWAPGTTLCDGIAAEYAQENRLVRFHHDFEADILSTARQMAKRYRCHGAHVREVERSAEMIFDATKKYHGLGARERLLLKIAATLHDCGKFVSITRGSESSYQIIMDTEIIGISHLEREVVANIVRYNIQEYAYDEVILESDLSQYAGLGTSRRELTILIAKLTAILRLANSMDRSHRQKLSDSRIAVRNGSLVITTDCPESIVLEQYSFDQKADFFEEVFGIRPVLRQKRGV</sequence>
<protein>
    <submittedName>
        <fullName evidence="4">Exopolyphosphatase</fullName>
    </submittedName>
</protein>
<reference evidence="4 5" key="1">
    <citation type="submission" date="2018-03" db="EMBL/GenBank/DDBJ databases">
        <title>Lachnoclostridium SNUG30386 gen.nov., sp.nov., isolated from human faeces.</title>
        <authorList>
            <person name="Seo B."/>
            <person name="Jeon K."/>
            <person name="Ko G."/>
        </authorList>
    </citation>
    <scope>NUCLEOTIDE SEQUENCE [LARGE SCALE GENOMIC DNA]</scope>
    <source>
        <strain evidence="4 5">SNUG30386</strain>
    </source>
</reference>
<dbReference type="InterPro" id="IPR050273">
    <property type="entry name" value="GppA/Ppx_hydrolase"/>
</dbReference>
<dbReference type="PANTHER" id="PTHR30005">
    <property type="entry name" value="EXOPOLYPHOSPHATASE"/>
    <property type="match status" value="1"/>
</dbReference>
<dbReference type="InterPro" id="IPR048950">
    <property type="entry name" value="Ppx_GppA_C"/>
</dbReference>